<keyword evidence="2" id="KW-1185">Reference proteome</keyword>
<dbReference type="EMBL" id="QTSX02003587">
    <property type="protein sequence ID" value="KAJ9070195.1"/>
    <property type="molecule type" value="Genomic_DNA"/>
</dbReference>
<accession>A0ACC2T6F3</accession>
<proteinExistence type="predicted"/>
<name>A0ACC2T6F3_9FUNG</name>
<reference evidence="1" key="1">
    <citation type="submission" date="2022-04" db="EMBL/GenBank/DDBJ databases">
        <title>Genome of the entomopathogenic fungus Entomophthora muscae.</title>
        <authorList>
            <person name="Elya C."/>
            <person name="Lovett B.R."/>
            <person name="Lee E."/>
            <person name="Macias A.M."/>
            <person name="Hajek A.E."/>
            <person name="De Bivort B.L."/>
            <person name="Kasson M.T."/>
            <person name="De Fine Licht H.H."/>
            <person name="Stajich J.E."/>
        </authorList>
    </citation>
    <scope>NUCLEOTIDE SEQUENCE</scope>
    <source>
        <strain evidence="1">Berkeley</strain>
    </source>
</reference>
<evidence type="ECO:0000313" key="1">
    <source>
        <dbReference type="EMBL" id="KAJ9070195.1"/>
    </source>
</evidence>
<protein>
    <submittedName>
        <fullName evidence="1">Uncharacterized protein</fullName>
    </submittedName>
</protein>
<organism evidence="1 2">
    <name type="scientific">Entomophthora muscae</name>
    <dbReference type="NCBI Taxonomy" id="34485"/>
    <lineage>
        <taxon>Eukaryota</taxon>
        <taxon>Fungi</taxon>
        <taxon>Fungi incertae sedis</taxon>
        <taxon>Zoopagomycota</taxon>
        <taxon>Entomophthoromycotina</taxon>
        <taxon>Entomophthoromycetes</taxon>
        <taxon>Entomophthorales</taxon>
        <taxon>Entomophthoraceae</taxon>
        <taxon>Entomophthora</taxon>
    </lineage>
</organism>
<dbReference type="Proteomes" id="UP001165960">
    <property type="component" value="Unassembled WGS sequence"/>
</dbReference>
<gene>
    <name evidence="1" type="ORF">DSO57_1010889</name>
</gene>
<evidence type="ECO:0000313" key="2">
    <source>
        <dbReference type="Proteomes" id="UP001165960"/>
    </source>
</evidence>
<sequence>MGMQIIGVISTVVHFSLGVDARPVASPASLESTPPGALLSQTDGQFTVLRKVFLHTREPR</sequence>
<comment type="caution">
    <text evidence="1">The sequence shown here is derived from an EMBL/GenBank/DDBJ whole genome shotgun (WGS) entry which is preliminary data.</text>
</comment>